<reference evidence="3" key="1">
    <citation type="submission" date="2016-10" db="EMBL/GenBank/DDBJ databases">
        <authorList>
            <person name="Varghese N."/>
            <person name="Submissions S."/>
        </authorList>
    </citation>
    <scope>NUCLEOTIDE SEQUENCE [LARGE SCALE GENOMIC DNA]</scope>
    <source>
        <strain evidence="3">CGMCC 4.6945</strain>
    </source>
</reference>
<feature type="compositionally biased region" description="Low complexity" evidence="1">
    <location>
        <begin position="12"/>
        <end position="25"/>
    </location>
</feature>
<evidence type="ECO:0000313" key="2">
    <source>
        <dbReference type="EMBL" id="SFB00200.1"/>
    </source>
</evidence>
<evidence type="ECO:0000313" key="3">
    <source>
        <dbReference type="Proteomes" id="UP000199012"/>
    </source>
</evidence>
<dbReference type="EMBL" id="FOKA01000005">
    <property type="protein sequence ID" value="SFB00200.1"/>
    <property type="molecule type" value="Genomic_DNA"/>
</dbReference>
<sequence>MTVGRRAGARTPPSGAARPAPVVPGRGPGQGLPGGTFRATVGRMATHGGPEDDGDLTALRERAEAGDRDAVDQLVELAGERRDLVELRRLADAGSRAALDELVQVAAEEEDLDTLRALAEAGHRDAVDVLEELEGGRPT</sequence>
<name>A0A1I0XIR0_9CELL</name>
<dbReference type="STRING" id="988821.SAMN05421867_10546"/>
<feature type="region of interest" description="Disordered" evidence="1">
    <location>
        <begin position="1"/>
        <end position="35"/>
    </location>
</feature>
<protein>
    <submittedName>
        <fullName evidence="2">Uncharacterized protein</fullName>
    </submittedName>
</protein>
<proteinExistence type="predicted"/>
<dbReference type="Proteomes" id="UP000199012">
    <property type="component" value="Unassembled WGS sequence"/>
</dbReference>
<keyword evidence="3" id="KW-1185">Reference proteome</keyword>
<gene>
    <name evidence="2" type="ORF">SAMN05421867_10546</name>
</gene>
<evidence type="ECO:0000256" key="1">
    <source>
        <dbReference type="SAM" id="MobiDB-lite"/>
    </source>
</evidence>
<dbReference type="AlphaFoldDB" id="A0A1I0XIR0"/>
<accession>A0A1I0XIR0</accession>
<organism evidence="2 3">
    <name type="scientific">Cellulomonas marina</name>
    <dbReference type="NCBI Taxonomy" id="988821"/>
    <lineage>
        <taxon>Bacteria</taxon>
        <taxon>Bacillati</taxon>
        <taxon>Actinomycetota</taxon>
        <taxon>Actinomycetes</taxon>
        <taxon>Micrococcales</taxon>
        <taxon>Cellulomonadaceae</taxon>
        <taxon>Cellulomonas</taxon>
    </lineage>
</organism>